<reference evidence="2" key="1">
    <citation type="journal article" date="2013" name="Environ. Microbiol.">
        <title>Microbiota from the distal guts of lean and obese adolescents exhibit partial functional redundancy besides clear differences in community structure.</title>
        <authorList>
            <person name="Ferrer M."/>
            <person name="Ruiz A."/>
            <person name="Lanza F."/>
            <person name="Haange S.B."/>
            <person name="Oberbach A."/>
            <person name="Till H."/>
            <person name="Bargiela R."/>
            <person name="Campoy C."/>
            <person name="Segura M.T."/>
            <person name="Richter M."/>
            <person name="von Bergen M."/>
            <person name="Seifert J."/>
            <person name="Suarez A."/>
        </authorList>
    </citation>
    <scope>NUCLEOTIDE SEQUENCE</scope>
</reference>
<protein>
    <recommendedName>
        <fullName evidence="3">RHS repeat-associated core domain protein</fullName>
    </recommendedName>
</protein>
<sequence>MSMTGNMELAVNNPFRYRGYYYDVESGLYYLNSRYYDPQTGRFINAEPNVDYGKFDEGAGLNGYNVFAYCANNPVMFKDDSGEFVISISIGIGSLLTWAAYGIATAVGVGAGVAIGTEIYNRSRTIQFSLPTQSTRSKILKDTKYKIPPNKVGVYQLAYINNRGTLVKLSKNIHSLRL</sequence>
<name>K1TN97_9ZZZZ</name>
<evidence type="ECO:0000256" key="1">
    <source>
        <dbReference type="SAM" id="Phobius"/>
    </source>
</evidence>
<accession>K1TN97</accession>
<dbReference type="EMBL" id="AJWY01006091">
    <property type="protein sequence ID" value="EKC67820.1"/>
    <property type="molecule type" value="Genomic_DNA"/>
</dbReference>
<keyword evidence="1" id="KW-0812">Transmembrane</keyword>
<evidence type="ECO:0008006" key="3">
    <source>
        <dbReference type="Google" id="ProtNLM"/>
    </source>
</evidence>
<organism evidence="2">
    <name type="scientific">human gut metagenome</name>
    <dbReference type="NCBI Taxonomy" id="408170"/>
    <lineage>
        <taxon>unclassified sequences</taxon>
        <taxon>metagenomes</taxon>
        <taxon>organismal metagenomes</taxon>
    </lineage>
</organism>
<dbReference type="PANTHER" id="PTHR32305:SF15">
    <property type="entry name" value="PROTEIN RHSA-RELATED"/>
    <property type="match status" value="1"/>
</dbReference>
<feature type="transmembrane region" description="Helical" evidence="1">
    <location>
        <begin position="84"/>
        <end position="115"/>
    </location>
</feature>
<dbReference type="InterPro" id="IPR022385">
    <property type="entry name" value="Rhs_assc_core"/>
</dbReference>
<keyword evidence="1" id="KW-0472">Membrane</keyword>
<dbReference type="NCBIfam" id="TIGR03696">
    <property type="entry name" value="Rhs_assc_core"/>
    <property type="match status" value="1"/>
</dbReference>
<evidence type="ECO:0000313" key="2">
    <source>
        <dbReference type="EMBL" id="EKC67820.1"/>
    </source>
</evidence>
<dbReference type="AlphaFoldDB" id="K1TN97"/>
<keyword evidence="1" id="KW-1133">Transmembrane helix</keyword>
<gene>
    <name evidence="2" type="ORF">LEA_09101</name>
</gene>
<dbReference type="Gene3D" id="2.180.10.10">
    <property type="entry name" value="RHS repeat-associated core"/>
    <property type="match status" value="1"/>
</dbReference>
<comment type="caution">
    <text evidence="2">The sequence shown here is derived from an EMBL/GenBank/DDBJ whole genome shotgun (WGS) entry which is preliminary data.</text>
</comment>
<dbReference type="PANTHER" id="PTHR32305">
    <property type="match status" value="1"/>
</dbReference>
<proteinExistence type="predicted"/>
<dbReference type="InterPro" id="IPR050708">
    <property type="entry name" value="T6SS_VgrG/RHS"/>
</dbReference>